<evidence type="ECO:0000256" key="2">
    <source>
        <dbReference type="ARBA" id="ARBA00006727"/>
    </source>
</evidence>
<protein>
    <recommendedName>
        <fullName evidence="4">Major facilitator superfamily (MFS) profile domain-containing protein</fullName>
    </recommendedName>
</protein>
<dbReference type="InterPro" id="IPR036259">
    <property type="entry name" value="MFS_trans_sf"/>
</dbReference>
<dbReference type="PANTHER" id="PTHR11360:SF240">
    <property type="entry name" value="MONOCARBOXYLATE TRANSPORTER (EUROFUNG)-RELATED"/>
    <property type="match status" value="1"/>
</dbReference>
<dbReference type="InterPro" id="IPR020846">
    <property type="entry name" value="MFS_dom"/>
</dbReference>
<proteinExistence type="inferred from homology"/>
<name>A0A1F5LFE7_PENAI</name>
<dbReference type="Gene3D" id="1.20.1250.20">
    <property type="entry name" value="MFS general substrate transporter like domains"/>
    <property type="match status" value="1"/>
</dbReference>
<feature type="transmembrane region" description="Helical" evidence="3">
    <location>
        <begin position="370"/>
        <end position="389"/>
    </location>
</feature>
<sequence length="430" mass="45674">MVVSDEVEISSRVVTSSPLSDSVDLSDENSYPEGGLKAWSVVLGAWCAMVPSMGLLNSLGVLQAWTSTHQLKDYSESSIGWIYGSYAFFLYIAGAQMGPIFDTYGSKFVIIPGSIGMVVSMVCFSFSEEYYQIFLSFSVLGGLSACTLFTPAISTVGHWFNLRRAWATGVACTAGGIGGVIFPLIILYAAPKIGFPWAIRIIALLSAILCACACLLLKTRLPPNKKAGASVDFRALRDVKYASTTAAVFLVEFAVFIPITYIASYAVSVGVDDTMSYLLIPFLNAGAIPGRFLPGLVADRVGRFNVMALTSLLCSILTLALWMKAGDDLTAIICYAVFFGFWSGAAISLTPVCISQVCATDDYGKRTGTTFTISSIGTLVGIPIAGAILERDSGGYGGLIVFGGVLYLAATVAFVVARGICAGWTLDVRF</sequence>
<feature type="domain" description="Major facilitator superfamily (MFS) profile" evidence="4">
    <location>
        <begin position="1"/>
        <end position="421"/>
    </location>
</feature>
<feature type="transmembrane region" description="Helical" evidence="3">
    <location>
        <begin position="165"/>
        <end position="191"/>
    </location>
</feature>
<keyword evidence="3" id="KW-0472">Membrane</keyword>
<feature type="transmembrane region" description="Helical" evidence="3">
    <location>
        <begin position="38"/>
        <end position="59"/>
    </location>
</feature>
<dbReference type="InterPro" id="IPR011701">
    <property type="entry name" value="MFS"/>
</dbReference>
<feature type="transmembrane region" description="Helical" evidence="3">
    <location>
        <begin position="79"/>
        <end position="101"/>
    </location>
</feature>
<feature type="transmembrane region" description="Helical" evidence="3">
    <location>
        <begin position="197"/>
        <end position="218"/>
    </location>
</feature>
<dbReference type="PROSITE" id="PS50850">
    <property type="entry name" value="MFS"/>
    <property type="match status" value="1"/>
</dbReference>
<evidence type="ECO:0000313" key="5">
    <source>
        <dbReference type="EMBL" id="OGE51944.1"/>
    </source>
</evidence>
<evidence type="ECO:0000259" key="4">
    <source>
        <dbReference type="PROSITE" id="PS50850"/>
    </source>
</evidence>
<reference evidence="5 6" key="1">
    <citation type="journal article" date="2016" name="Sci. Rep.">
        <title>Penicillium arizonense, a new, genome sequenced fungal species, reveals a high chemical diversity in secreted metabolites.</title>
        <authorList>
            <person name="Grijseels S."/>
            <person name="Nielsen J.C."/>
            <person name="Randelovic M."/>
            <person name="Nielsen J."/>
            <person name="Nielsen K.F."/>
            <person name="Workman M."/>
            <person name="Frisvad J.C."/>
        </authorList>
    </citation>
    <scope>NUCLEOTIDE SEQUENCE [LARGE SCALE GENOMIC DNA]</scope>
    <source>
        <strain evidence="5 6">CBS 141311</strain>
    </source>
</reference>
<dbReference type="Proteomes" id="UP000177622">
    <property type="component" value="Unassembled WGS sequence"/>
</dbReference>
<gene>
    <name evidence="5" type="ORF">PENARI_c011G04704</name>
</gene>
<evidence type="ECO:0000313" key="6">
    <source>
        <dbReference type="Proteomes" id="UP000177622"/>
    </source>
</evidence>
<dbReference type="GeneID" id="34577313"/>
<dbReference type="SUPFAM" id="SSF103473">
    <property type="entry name" value="MFS general substrate transporter"/>
    <property type="match status" value="1"/>
</dbReference>
<dbReference type="AlphaFoldDB" id="A0A1F5LFE7"/>
<dbReference type="Pfam" id="PF07690">
    <property type="entry name" value="MFS_1"/>
    <property type="match status" value="1"/>
</dbReference>
<evidence type="ECO:0000256" key="1">
    <source>
        <dbReference type="ARBA" id="ARBA00004141"/>
    </source>
</evidence>
<evidence type="ECO:0000256" key="3">
    <source>
        <dbReference type="SAM" id="Phobius"/>
    </source>
</evidence>
<feature type="transmembrane region" description="Helical" evidence="3">
    <location>
        <begin position="395"/>
        <end position="417"/>
    </location>
</feature>
<comment type="subcellular location">
    <subcellularLocation>
        <location evidence="1">Membrane</location>
        <topology evidence="1">Multi-pass membrane protein</topology>
    </subcellularLocation>
</comment>
<feature type="transmembrane region" description="Helical" evidence="3">
    <location>
        <begin position="329"/>
        <end position="349"/>
    </location>
</feature>
<comment type="similarity">
    <text evidence="2">Belongs to the major facilitator superfamily. Monocarboxylate porter (TC 2.A.1.13) family.</text>
</comment>
<keyword evidence="6" id="KW-1185">Reference proteome</keyword>
<dbReference type="PANTHER" id="PTHR11360">
    <property type="entry name" value="MONOCARBOXYLATE TRANSPORTER"/>
    <property type="match status" value="1"/>
</dbReference>
<dbReference type="GO" id="GO:0016020">
    <property type="term" value="C:membrane"/>
    <property type="evidence" value="ECO:0007669"/>
    <property type="project" value="UniProtKB-SubCell"/>
</dbReference>
<feature type="transmembrane region" description="Helical" evidence="3">
    <location>
        <begin position="304"/>
        <end position="323"/>
    </location>
</feature>
<dbReference type="RefSeq" id="XP_022487388.1">
    <property type="nucleotide sequence ID" value="XM_022632579.1"/>
</dbReference>
<organism evidence="5 6">
    <name type="scientific">Penicillium arizonense</name>
    <dbReference type="NCBI Taxonomy" id="1835702"/>
    <lineage>
        <taxon>Eukaryota</taxon>
        <taxon>Fungi</taxon>
        <taxon>Dikarya</taxon>
        <taxon>Ascomycota</taxon>
        <taxon>Pezizomycotina</taxon>
        <taxon>Eurotiomycetes</taxon>
        <taxon>Eurotiomycetidae</taxon>
        <taxon>Eurotiales</taxon>
        <taxon>Aspergillaceae</taxon>
        <taxon>Penicillium</taxon>
    </lineage>
</organism>
<feature type="transmembrane region" description="Helical" evidence="3">
    <location>
        <begin position="239"/>
        <end position="263"/>
    </location>
</feature>
<feature type="transmembrane region" description="Helical" evidence="3">
    <location>
        <begin position="133"/>
        <end position="153"/>
    </location>
</feature>
<keyword evidence="3" id="KW-0812">Transmembrane</keyword>
<dbReference type="OrthoDB" id="410267at2759"/>
<feature type="transmembrane region" description="Helical" evidence="3">
    <location>
        <begin position="108"/>
        <end position="127"/>
    </location>
</feature>
<feature type="transmembrane region" description="Helical" evidence="3">
    <location>
        <begin position="275"/>
        <end position="292"/>
    </location>
</feature>
<comment type="caution">
    <text evidence="5">The sequence shown here is derived from an EMBL/GenBank/DDBJ whole genome shotgun (WGS) entry which is preliminary data.</text>
</comment>
<accession>A0A1F5LFE7</accession>
<keyword evidence="3" id="KW-1133">Transmembrane helix</keyword>
<dbReference type="EMBL" id="LXJU01000011">
    <property type="protein sequence ID" value="OGE51944.1"/>
    <property type="molecule type" value="Genomic_DNA"/>
</dbReference>
<dbReference type="InterPro" id="IPR050327">
    <property type="entry name" value="Proton-linked_MCT"/>
</dbReference>
<dbReference type="GO" id="GO:0022857">
    <property type="term" value="F:transmembrane transporter activity"/>
    <property type="evidence" value="ECO:0007669"/>
    <property type="project" value="InterPro"/>
</dbReference>